<evidence type="ECO:0000313" key="6">
    <source>
        <dbReference type="Proteomes" id="UP000187283"/>
    </source>
</evidence>
<evidence type="ECO:0000256" key="3">
    <source>
        <dbReference type="ARBA" id="ARBA00023002"/>
    </source>
</evidence>
<dbReference type="GO" id="GO:0016491">
    <property type="term" value="F:oxidoreductase activity"/>
    <property type="evidence" value="ECO:0007669"/>
    <property type="project" value="UniProtKB-KW"/>
</dbReference>
<dbReference type="PANTHER" id="PTHR43963:SF6">
    <property type="entry name" value="CHAIN DEHYDROGENASE FAMILY PROTEIN, PUTATIVE (AFU_ORTHOLOGUE AFUA_3G15350)-RELATED"/>
    <property type="match status" value="1"/>
</dbReference>
<dbReference type="PRINTS" id="PR00080">
    <property type="entry name" value="SDRFAMILY"/>
</dbReference>
<sequence length="568" mass="63366">MASSAFKKNALTVITGSNKGIGFGIVKQLLSCYNTPTTILMTSRNEELGHVAFEDAKRHLPSTNNKVTLQYRQLDIVDSESVSSFKKFLIDTYGTSCIDTLINNAGFLVKKTELELETTKKIIEINYFGTVKITEALLPLMNQNSRIIFVSSIRGSLKFQPEQIRSRFTDPNLNIQQLGEIETEFLSAALAGKTQEHGFAESSYNISKTGVTTYCKLLARDYANDPRNIAFVSCHPGWVQTDMGGSDAPLTIDQGIQTPLYLTMLDYPSLAQLNKEVTKFVLAGKPPLSKSEIVEIAPLIYQKALEISNLIGIVPKNFGSTFILLLVDQVVDTFENVMQVIEVFFDAENLSLSEYTKKLVTTSKSMKSCEALSNFVSDNREAVEKLWKLQVMGFLDDGIDEVSLAIHDLENESQLNSVNVSGNDVNDLSESFQNMNLSTSEAKIKLYKEFLAILISSNLMVYKIHKSILQKNTFTSEEKTVWYDRLLELGKKIPEISDDLVFISLYSEPGKPWQQLSISKARELSILSISIIELATSFGDHSTSVSIDKIKSTFLKFVNKSDPNSSPR</sequence>
<dbReference type="AlphaFoldDB" id="A0A1R1X0I0"/>
<reference evidence="5 6" key="1">
    <citation type="submission" date="2017-01" db="EMBL/GenBank/DDBJ databases">
        <authorList>
            <person name="Mah S.A."/>
            <person name="Swanson W.J."/>
            <person name="Moy G.W."/>
            <person name="Vacquier V.D."/>
        </authorList>
    </citation>
    <scope>NUCLEOTIDE SEQUENCE [LARGE SCALE GENOMIC DNA]</scope>
    <source>
        <strain evidence="5 6">GSMNP</strain>
    </source>
</reference>
<comment type="similarity">
    <text evidence="1">Belongs to the short-chain dehydrogenases/reductases (SDR) family.</text>
</comment>
<dbReference type="Pfam" id="PF13324">
    <property type="entry name" value="GCIP_N"/>
    <property type="match status" value="1"/>
</dbReference>
<organism evidence="5 6">
    <name type="scientific">Smittium culicis</name>
    <dbReference type="NCBI Taxonomy" id="133412"/>
    <lineage>
        <taxon>Eukaryota</taxon>
        <taxon>Fungi</taxon>
        <taxon>Fungi incertae sedis</taxon>
        <taxon>Zoopagomycota</taxon>
        <taxon>Kickxellomycotina</taxon>
        <taxon>Harpellomycetes</taxon>
        <taxon>Harpellales</taxon>
        <taxon>Legeriomycetaceae</taxon>
        <taxon>Smittium</taxon>
    </lineage>
</organism>
<evidence type="ECO:0000256" key="2">
    <source>
        <dbReference type="ARBA" id="ARBA00022857"/>
    </source>
</evidence>
<dbReference type="PROSITE" id="PS00061">
    <property type="entry name" value="ADH_SHORT"/>
    <property type="match status" value="1"/>
</dbReference>
<gene>
    <name evidence="5" type="ORF">AYI70_g11756</name>
</gene>
<keyword evidence="3" id="KW-0560">Oxidoreductase</keyword>
<protein>
    <submittedName>
        <fullName evidence="5">Carbonyl reductase [NADPH] 1</fullName>
    </submittedName>
</protein>
<dbReference type="InterPro" id="IPR036291">
    <property type="entry name" value="NAD(P)-bd_dom_sf"/>
</dbReference>
<dbReference type="STRING" id="133412.A0A1R1X0I0"/>
<dbReference type="Pfam" id="PF00106">
    <property type="entry name" value="adh_short"/>
    <property type="match status" value="1"/>
</dbReference>
<proteinExistence type="inferred from homology"/>
<evidence type="ECO:0000256" key="1">
    <source>
        <dbReference type="ARBA" id="ARBA00006484"/>
    </source>
</evidence>
<keyword evidence="6" id="KW-1185">Reference proteome</keyword>
<accession>A0A1R1X0I0</accession>
<dbReference type="PANTHER" id="PTHR43963">
    <property type="entry name" value="CARBONYL REDUCTASE 1-RELATED"/>
    <property type="match status" value="1"/>
</dbReference>
<keyword evidence="2" id="KW-0521">NADP</keyword>
<comment type="caution">
    <text evidence="5">The sequence shown here is derived from an EMBL/GenBank/DDBJ whole genome shotgun (WGS) entry which is preliminary data.</text>
</comment>
<feature type="domain" description="Cyclin-D1-binding protein 1-like N-terminal" evidence="4">
    <location>
        <begin position="271"/>
        <end position="404"/>
    </location>
</feature>
<dbReference type="Gene3D" id="1.20.1410.10">
    <property type="entry name" value="I/LWEQ domain"/>
    <property type="match status" value="1"/>
</dbReference>
<dbReference type="OrthoDB" id="1933717at2759"/>
<dbReference type="EMBL" id="LSSN01005876">
    <property type="protein sequence ID" value="OMJ08119.1"/>
    <property type="molecule type" value="Genomic_DNA"/>
</dbReference>
<dbReference type="PRINTS" id="PR00081">
    <property type="entry name" value="GDHRDH"/>
</dbReference>
<dbReference type="InterPro" id="IPR049317">
    <property type="entry name" value="GCIP-like_N"/>
</dbReference>
<evidence type="ECO:0000313" key="5">
    <source>
        <dbReference type="EMBL" id="OMJ08119.1"/>
    </source>
</evidence>
<dbReference type="Gene3D" id="3.40.50.720">
    <property type="entry name" value="NAD(P)-binding Rossmann-like Domain"/>
    <property type="match status" value="1"/>
</dbReference>
<name>A0A1R1X0I0_9FUNG</name>
<dbReference type="InterPro" id="IPR020904">
    <property type="entry name" value="Sc_DH/Rdtase_CS"/>
</dbReference>
<dbReference type="InterPro" id="IPR002347">
    <property type="entry name" value="SDR_fam"/>
</dbReference>
<dbReference type="Gene3D" id="1.20.1420.10">
    <property type="entry name" value="Talin, central domain"/>
    <property type="match status" value="1"/>
</dbReference>
<dbReference type="SUPFAM" id="SSF51735">
    <property type="entry name" value="NAD(P)-binding Rossmann-fold domains"/>
    <property type="match status" value="1"/>
</dbReference>
<dbReference type="Proteomes" id="UP000187283">
    <property type="component" value="Unassembled WGS sequence"/>
</dbReference>
<evidence type="ECO:0000259" key="4">
    <source>
        <dbReference type="Pfam" id="PF13324"/>
    </source>
</evidence>